<protein>
    <recommendedName>
        <fullName evidence="6">Pentacotripeptide-repeat region of PRORP domain-containing protein</fullName>
    </recommendedName>
</protein>
<evidence type="ECO:0000256" key="2">
    <source>
        <dbReference type="ARBA" id="ARBA00022946"/>
    </source>
</evidence>
<gene>
    <name evidence="4" type="ORF">E2562_023070</name>
</gene>
<dbReference type="GO" id="GO:0003723">
    <property type="term" value="F:RNA binding"/>
    <property type="evidence" value="ECO:0007669"/>
    <property type="project" value="InterPro"/>
</dbReference>
<proteinExistence type="predicted"/>
<sequence>MVKEGAVMPNAVTVAIVLAACRDEGDLVLGKWVEEWSRSAGMEKDSLVGSALVGMYEKCGEIVEARRVFDSITNKDVIAWNAMITGYAQNGMSNEAIFLFHSMREAGVCPDKITLAGVLSACFAVGALELGSELDGYASRRGLYSNVYVGTALVDIGHLEETWDFIEKIPDKHAGMN</sequence>
<dbReference type="AlphaFoldDB" id="A0A6G1ENZ9"/>
<dbReference type="Pfam" id="PF13041">
    <property type="entry name" value="PPR_2"/>
    <property type="match status" value="1"/>
</dbReference>
<comment type="caution">
    <text evidence="4">The sequence shown here is derived from an EMBL/GenBank/DDBJ whole genome shotgun (WGS) entry which is preliminary data.</text>
</comment>
<evidence type="ECO:0000313" key="5">
    <source>
        <dbReference type="Proteomes" id="UP000479710"/>
    </source>
</evidence>
<evidence type="ECO:0000256" key="3">
    <source>
        <dbReference type="PROSITE-ProRule" id="PRU00708"/>
    </source>
</evidence>
<dbReference type="GO" id="GO:0009451">
    <property type="term" value="P:RNA modification"/>
    <property type="evidence" value="ECO:0007669"/>
    <property type="project" value="InterPro"/>
</dbReference>
<evidence type="ECO:0000313" key="4">
    <source>
        <dbReference type="EMBL" id="KAF0926347.1"/>
    </source>
</evidence>
<feature type="repeat" description="PPR" evidence="3">
    <location>
        <begin position="76"/>
        <end position="110"/>
    </location>
</feature>
<keyword evidence="1" id="KW-0677">Repeat</keyword>
<dbReference type="EMBL" id="SPHZ02000003">
    <property type="protein sequence ID" value="KAF0926347.1"/>
    <property type="molecule type" value="Genomic_DNA"/>
</dbReference>
<dbReference type="FunFam" id="1.25.40.10:FF:000284">
    <property type="entry name" value="Pentatricopeptide repeat-containing protein"/>
    <property type="match status" value="1"/>
</dbReference>
<name>A0A6G1ENZ9_9ORYZ</name>
<dbReference type="NCBIfam" id="TIGR00756">
    <property type="entry name" value="PPR"/>
    <property type="match status" value="1"/>
</dbReference>
<dbReference type="InterPro" id="IPR046960">
    <property type="entry name" value="PPR_At4g14850-like_plant"/>
</dbReference>
<dbReference type="PROSITE" id="PS51375">
    <property type="entry name" value="PPR"/>
    <property type="match status" value="1"/>
</dbReference>
<dbReference type="PANTHER" id="PTHR47926">
    <property type="entry name" value="PENTATRICOPEPTIDE REPEAT-CONTAINING PROTEIN"/>
    <property type="match status" value="1"/>
</dbReference>
<accession>A0A6G1ENZ9</accession>
<dbReference type="InterPro" id="IPR011990">
    <property type="entry name" value="TPR-like_helical_dom_sf"/>
</dbReference>
<evidence type="ECO:0008006" key="6">
    <source>
        <dbReference type="Google" id="ProtNLM"/>
    </source>
</evidence>
<dbReference type="PROSITE" id="PS51257">
    <property type="entry name" value="PROKAR_LIPOPROTEIN"/>
    <property type="match status" value="1"/>
</dbReference>
<evidence type="ECO:0000256" key="1">
    <source>
        <dbReference type="ARBA" id="ARBA00022737"/>
    </source>
</evidence>
<reference evidence="4 5" key="1">
    <citation type="submission" date="2019-11" db="EMBL/GenBank/DDBJ databases">
        <title>Whole genome sequence of Oryza granulata.</title>
        <authorList>
            <person name="Li W."/>
        </authorList>
    </citation>
    <scope>NUCLEOTIDE SEQUENCE [LARGE SCALE GENOMIC DNA]</scope>
    <source>
        <strain evidence="5">cv. Menghai</strain>
        <tissue evidence="4">Leaf</tissue>
    </source>
</reference>
<keyword evidence="5" id="KW-1185">Reference proteome</keyword>
<keyword evidence="2" id="KW-0809">Transit peptide</keyword>
<dbReference type="Proteomes" id="UP000479710">
    <property type="component" value="Unassembled WGS sequence"/>
</dbReference>
<organism evidence="4 5">
    <name type="scientific">Oryza meyeriana var. granulata</name>
    <dbReference type="NCBI Taxonomy" id="110450"/>
    <lineage>
        <taxon>Eukaryota</taxon>
        <taxon>Viridiplantae</taxon>
        <taxon>Streptophyta</taxon>
        <taxon>Embryophyta</taxon>
        <taxon>Tracheophyta</taxon>
        <taxon>Spermatophyta</taxon>
        <taxon>Magnoliopsida</taxon>
        <taxon>Liliopsida</taxon>
        <taxon>Poales</taxon>
        <taxon>Poaceae</taxon>
        <taxon>BOP clade</taxon>
        <taxon>Oryzoideae</taxon>
        <taxon>Oryzeae</taxon>
        <taxon>Oryzinae</taxon>
        <taxon>Oryza</taxon>
        <taxon>Oryza meyeriana</taxon>
    </lineage>
</organism>
<dbReference type="InterPro" id="IPR002885">
    <property type="entry name" value="PPR_rpt"/>
</dbReference>
<dbReference type="OrthoDB" id="185373at2759"/>
<dbReference type="Gene3D" id="1.25.40.10">
    <property type="entry name" value="Tetratricopeptide repeat domain"/>
    <property type="match status" value="1"/>
</dbReference>